<name>A0A8J5WHT7_ZIZPA</name>
<dbReference type="Proteomes" id="UP000729402">
    <property type="component" value="Unassembled WGS sequence"/>
</dbReference>
<proteinExistence type="predicted"/>
<protein>
    <submittedName>
        <fullName evidence="2">Uncharacterized protein</fullName>
    </submittedName>
</protein>
<reference evidence="2" key="1">
    <citation type="journal article" date="2021" name="bioRxiv">
        <title>Whole Genome Assembly and Annotation of Northern Wild Rice, Zizania palustris L., Supports a Whole Genome Duplication in the Zizania Genus.</title>
        <authorList>
            <person name="Haas M."/>
            <person name="Kono T."/>
            <person name="Macchietto M."/>
            <person name="Millas R."/>
            <person name="McGilp L."/>
            <person name="Shao M."/>
            <person name="Duquette J."/>
            <person name="Hirsch C.N."/>
            <person name="Kimball J."/>
        </authorList>
    </citation>
    <scope>NUCLEOTIDE SEQUENCE</scope>
    <source>
        <tissue evidence="2">Fresh leaf tissue</tissue>
    </source>
</reference>
<gene>
    <name evidence="2" type="ORF">GUJ93_ZPchr0011g27912</name>
</gene>
<comment type="caution">
    <text evidence="2">The sequence shown here is derived from an EMBL/GenBank/DDBJ whole genome shotgun (WGS) entry which is preliminary data.</text>
</comment>
<accession>A0A8J5WHT7</accession>
<feature type="compositionally biased region" description="Polar residues" evidence="1">
    <location>
        <begin position="29"/>
        <end position="50"/>
    </location>
</feature>
<dbReference type="AlphaFoldDB" id="A0A8J5WHT7"/>
<evidence type="ECO:0000313" key="2">
    <source>
        <dbReference type="EMBL" id="KAG8089013.1"/>
    </source>
</evidence>
<keyword evidence="3" id="KW-1185">Reference proteome</keyword>
<evidence type="ECO:0000256" key="1">
    <source>
        <dbReference type="SAM" id="MobiDB-lite"/>
    </source>
</evidence>
<reference evidence="2" key="2">
    <citation type="submission" date="2021-02" db="EMBL/GenBank/DDBJ databases">
        <authorList>
            <person name="Kimball J.A."/>
            <person name="Haas M.W."/>
            <person name="Macchietto M."/>
            <person name="Kono T."/>
            <person name="Duquette J."/>
            <person name="Shao M."/>
        </authorList>
    </citation>
    <scope>NUCLEOTIDE SEQUENCE</scope>
    <source>
        <tissue evidence="2">Fresh leaf tissue</tissue>
    </source>
</reference>
<organism evidence="2 3">
    <name type="scientific">Zizania palustris</name>
    <name type="common">Northern wild rice</name>
    <dbReference type="NCBI Taxonomy" id="103762"/>
    <lineage>
        <taxon>Eukaryota</taxon>
        <taxon>Viridiplantae</taxon>
        <taxon>Streptophyta</taxon>
        <taxon>Embryophyta</taxon>
        <taxon>Tracheophyta</taxon>
        <taxon>Spermatophyta</taxon>
        <taxon>Magnoliopsida</taxon>
        <taxon>Liliopsida</taxon>
        <taxon>Poales</taxon>
        <taxon>Poaceae</taxon>
        <taxon>BOP clade</taxon>
        <taxon>Oryzoideae</taxon>
        <taxon>Oryzeae</taxon>
        <taxon>Zizaniinae</taxon>
        <taxon>Zizania</taxon>
    </lineage>
</organism>
<feature type="region of interest" description="Disordered" evidence="1">
    <location>
        <begin position="29"/>
        <end position="53"/>
    </location>
</feature>
<evidence type="ECO:0000313" key="3">
    <source>
        <dbReference type="Proteomes" id="UP000729402"/>
    </source>
</evidence>
<dbReference type="EMBL" id="JAAALK010000081">
    <property type="protein sequence ID" value="KAG8089013.1"/>
    <property type="molecule type" value="Genomic_DNA"/>
</dbReference>
<sequence>MVVKKQGGGDCGAGCAGLAVRRREWSPNLATCSPPTNGSGRLPSPTTGSSRLPPVAIGSGRLASPAVGTGCLALSRRRFGAS</sequence>